<dbReference type="EMBL" id="FXTN01000018">
    <property type="protein sequence ID" value="SMO98900.1"/>
    <property type="molecule type" value="Genomic_DNA"/>
</dbReference>
<reference evidence="1 2" key="1">
    <citation type="submission" date="2017-05" db="EMBL/GenBank/DDBJ databases">
        <authorList>
            <person name="Varghese N."/>
            <person name="Submissions S."/>
        </authorList>
    </citation>
    <scope>NUCLEOTIDE SEQUENCE [LARGE SCALE GENOMIC DNA]</scope>
    <source>
        <strain evidence="1 2">DSM 19036</strain>
    </source>
</reference>
<proteinExistence type="predicted"/>
<dbReference type="OrthoDB" id="9912896at2"/>
<gene>
    <name evidence="1" type="ORF">SAMN06265348_11828</name>
</gene>
<evidence type="ECO:0000313" key="2">
    <source>
        <dbReference type="Proteomes" id="UP000320300"/>
    </source>
</evidence>
<protein>
    <submittedName>
        <fullName evidence="1">Uncharacterized protein</fullName>
    </submittedName>
</protein>
<sequence length="67" mass="7940">MKKTEFSDAVDAYLADTANPLQEFVIEDYCYTCRHNYDIEEMYNDAVEKGIGDRVFQLVAKMWDKYK</sequence>
<evidence type="ECO:0000313" key="1">
    <source>
        <dbReference type="EMBL" id="SMO98900.1"/>
    </source>
</evidence>
<dbReference type="Proteomes" id="UP000320300">
    <property type="component" value="Unassembled WGS sequence"/>
</dbReference>
<name>A0A521FTM5_9SPHI</name>
<accession>A0A521FTM5</accession>
<dbReference type="RefSeq" id="WP_142531153.1">
    <property type="nucleotide sequence ID" value="NZ_CBCSJO010000019.1"/>
</dbReference>
<dbReference type="AlphaFoldDB" id="A0A521FTM5"/>
<organism evidence="1 2">
    <name type="scientific">Pedobacter westerhofensis</name>
    <dbReference type="NCBI Taxonomy" id="425512"/>
    <lineage>
        <taxon>Bacteria</taxon>
        <taxon>Pseudomonadati</taxon>
        <taxon>Bacteroidota</taxon>
        <taxon>Sphingobacteriia</taxon>
        <taxon>Sphingobacteriales</taxon>
        <taxon>Sphingobacteriaceae</taxon>
        <taxon>Pedobacter</taxon>
    </lineage>
</organism>
<keyword evidence="2" id="KW-1185">Reference proteome</keyword>